<dbReference type="Proteomes" id="UP000245880">
    <property type="component" value="Unassembled WGS sequence"/>
</dbReference>
<accession>A0A316AHQ2</accession>
<dbReference type="AlphaFoldDB" id="A0A316AHQ2"/>
<dbReference type="EMBL" id="QGDT01000010">
    <property type="protein sequence ID" value="PWJ56789.1"/>
    <property type="molecule type" value="Genomic_DNA"/>
</dbReference>
<evidence type="ECO:0000313" key="2">
    <source>
        <dbReference type="EMBL" id="PWJ56789.1"/>
    </source>
</evidence>
<dbReference type="RefSeq" id="WP_109676180.1">
    <property type="nucleotide sequence ID" value="NZ_QGDT01000010.1"/>
</dbReference>
<dbReference type="SUPFAM" id="SSF53448">
    <property type="entry name" value="Nucleotide-diphospho-sugar transferases"/>
    <property type="match status" value="1"/>
</dbReference>
<reference evidence="2 3" key="1">
    <citation type="submission" date="2018-03" db="EMBL/GenBank/DDBJ databases">
        <title>Genomic Encyclopedia of Archaeal and Bacterial Type Strains, Phase II (KMG-II): from individual species to whole genera.</title>
        <authorList>
            <person name="Goeker M."/>
        </authorList>
    </citation>
    <scope>NUCLEOTIDE SEQUENCE [LARGE SCALE GENOMIC DNA]</scope>
    <source>
        <strain evidence="2 3">DSM 100346</strain>
    </source>
</reference>
<gene>
    <name evidence="2" type="ORF">CLV98_110100</name>
</gene>
<dbReference type="InterPro" id="IPR001173">
    <property type="entry name" value="Glyco_trans_2-like"/>
</dbReference>
<dbReference type="InterPro" id="IPR029044">
    <property type="entry name" value="Nucleotide-diphossugar_trans"/>
</dbReference>
<keyword evidence="3" id="KW-1185">Reference proteome</keyword>
<dbReference type="GO" id="GO:0016740">
    <property type="term" value="F:transferase activity"/>
    <property type="evidence" value="ECO:0007669"/>
    <property type="project" value="UniProtKB-KW"/>
</dbReference>
<dbReference type="OrthoDB" id="744361at2"/>
<organism evidence="2 3">
    <name type="scientific">Dyadobacter jejuensis</name>
    <dbReference type="NCBI Taxonomy" id="1082580"/>
    <lineage>
        <taxon>Bacteria</taxon>
        <taxon>Pseudomonadati</taxon>
        <taxon>Bacteroidota</taxon>
        <taxon>Cytophagia</taxon>
        <taxon>Cytophagales</taxon>
        <taxon>Spirosomataceae</taxon>
        <taxon>Dyadobacter</taxon>
    </lineage>
</organism>
<evidence type="ECO:0000259" key="1">
    <source>
        <dbReference type="Pfam" id="PF00535"/>
    </source>
</evidence>
<comment type="caution">
    <text evidence="2">The sequence shown here is derived from an EMBL/GenBank/DDBJ whole genome shotgun (WGS) entry which is preliminary data.</text>
</comment>
<evidence type="ECO:0000313" key="3">
    <source>
        <dbReference type="Proteomes" id="UP000245880"/>
    </source>
</evidence>
<dbReference type="CDD" id="cd00761">
    <property type="entry name" value="Glyco_tranf_GTA_type"/>
    <property type="match status" value="1"/>
</dbReference>
<feature type="domain" description="Glycosyltransferase 2-like" evidence="1">
    <location>
        <begin position="10"/>
        <end position="144"/>
    </location>
</feature>
<dbReference type="Pfam" id="PF00535">
    <property type="entry name" value="Glycos_transf_2"/>
    <property type="match status" value="1"/>
</dbReference>
<name>A0A316AHQ2_9BACT</name>
<keyword evidence="2" id="KW-0808">Transferase</keyword>
<proteinExistence type="predicted"/>
<protein>
    <submittedName>
        <fullName evidence="2">Glycosyl transferase family 2</fullName>
    </submittedName>
</protein>
<sequence>MSFYFPETTLLITHYNRSQSLKRLLDAFIQLGCQFGEVIVSDDASGDQQLKELHTLQSQYDFRLITTPINMGLGDNINKGQRAVSTPYTLYVQEDFVPKDGFPEHYKEAVRMMQEDSSLDIIRFYAYFAYPQLKHYGQGFEEMVFSYWNPDHIKFYMYSDHPHLRRTSFPSKFGPYATDIGPNETEFQMALRFLKKKGRGLFFKEYTTLFDQINTSSEPSMIQKSNWRTGKNPIILLIRQMYLVFRWLKNTIQLVLTRP</sequence>
<dbReference type="Gene3D" id="3.90.550.10">
    <property type="entry name" value="Spore Coat Polysaccharide Biosynthesis Protein SpsA, Chain A"/>
    <property type="match status" value="1"/>
</dbReference>